<dbReference type="Proteomes" id="UP000245631">
    <property type="component" value="Unassembled WGS sequence"/>
</dbReference>
<dbReference type="AlphaFoldDB" id="A0A8E3B3W2"/>
<evidence type="ECO:0000313" key="2">
    <source>
        <dbReference type="EMBL" id="PWJ90496.1"/>
    </source>
</evidence>
<organism evidence="2 3">
    <name type="scientific">Rhizobium loti</name>
    <name type="common">Mesorhizobium loti</name>
    <dbReference type="NCBI Taxonomy" id="381"/>
    <lineage>
        <taxon>Bacteria</taxon>
        <taxon>Pseudomonadati</taxon>
        <taxon>Pseudomonadota</taxon>
        <taxon>Alphaproteobacteria</taxon>
        <taxon>Hyphomicrobiales</taxon>
        <taxon>Phyllobacteriaceae</taxon>
        <taxon>Mesorhizobium</taxon>
    </lineage>
</organism>
<comment type="caution">
    <text evidence="2">The sequence shown here is derived from an EMBL/GenBank/DDBJ whole genome shotgun (WGS) entry which is preliminary data.</text>
</comment>
<sequence>MASGLFGKTLSLRGMLAGETEERELARIRYPALNQPISSHDWIIIENISAAYLQLDIDPQFAMPGIHLHMRSDDPATSHYMFHRVGDQWIQAPQDTKIDVFSYAGCGRTQQSWEDGGDFHHQDFFFEVESSSDCGVAELSPIGDQHRARRDKGDAKPVRAGESLAEKDRAKHRHKHDA</sequence>
<accession>A0A8E3B3W2</accession>
<gene>
    <name evidence="2" type="ORF">C8D77_105392</name>
</gene>
<reference evidence="2 3" key="1">
    <citation type="submission" date="2018-05" db="EMBL/GenBank/DDBJ databases">
        <title>Genomic Encyclopedia of Type Strains, Phase IV (KMG-IV): sequencing the most valuable type-strain genomes for metagenomic binning, comparative biology and taxonomic classification.</title>
        <authorList>
            <person name="Goeker M."/>
        </authorList>
    </citation>
    <scope>NUCLEOTIDE SEQUENCE [LARGE SCALE GENOMIC DNA]</scope>
    <source>
        <strain evidence="2 3">DSM 2626</strain>
    </source>
</reference>
<feature type="compositionally biased region" description="Basic and acidic residues" evidence="1">
    <location>
        <begin position="151"/>
        <end position="169"/>
    </location>
</feature>
<proteinExistence type="predicted"/>
<evidence type="ECO:0000256" key="1">
    <source>
        <dbReference type="SAM" id="MobiDB-lite"/>
    </source>
</evidence>
<feature type="region of interest" description="Disordered" evidence="1">
    <location>
        <begin position="137"/>
        <end position="178"/>
    </location>
</feature>
<protein>
    <submittedName>
        <fullName evidence="2">Uncharacterized protein</fullName>
    </submittedName>
</protein>
<dbReference type="EMBL" id="QGGH01000005">
    <property type="protein sequence ID" value="PWJ90496.1"/>
    <property type="molecule type" value="Genomic_DNA"/>
</dbReference>
<name>A0A8E3B3W2_RHILI</name>
<evidence type="ECO:0000313" key="3">
    <source>
        <dbReference type="Proteomes" id="UP000245631"/>
    </source>
</evidence>